<dbReference type="PANTHER" id="PTHR34047:SF8">
    <property type="entry name" value="PROTEIN YKFC"/>
    <property type="match status" value="1"/>
</dbReference>
<comment type="caution">
    <text evidence="2">The sequence shown here is derived from an EMBL/GenBank/DDBJ whole genome shotgun (WGS) entry which is preliminary data.</text>
</comment>
<dbReference type="PROSITE" id="PS50878">
    <property type="entry name" value="RT_POL"/>
    <property type="match status" value="1"/>
</dbReference>
<dbReference type="AlphaFoldDB" id="A0A1G1YHU3"/>
<dbReference type="Proteomes" id="UP000177376">
    <property type="component" value="Unassembled WGS sequence"/>
</dbReference>
<feature type="domain" description="Reverse transcriptase" evidence="1">
    <location>
        <begin position="1"/>
        <end position="160"/>
    </location>
</feature>
<accession>A0A1G1YHU3</accession>
<sequence>MNRFQQYGRQVSRNNTRTAWILKGDIRKFFASIDHKILRDILSRQIRDNDVVRLLGEVIGSFQTKDKPNIGLPLGNLTSQLLVNIYLNEFDYFIKRKLKIAYYVRYADDFVIISDDKRWLANQIRPISDFLFNNLQLQLHSDKVFIKSLASGVDFLGWVHFPRHRVLRTATKRRMLKRIIENPKPESVNLYLGLISHGNSYKLRERIANLCDFC</sequence>
<protein>
    <recommendedName>
        <fullName evidence="1">Reverse transcriptase domain-containing protein</fullName>
    </recommendedName>
</protein>
<gene>
    <name evidence="2" type="ORF">A3A02_01265</name>
</gene>
<dbReference type="EMBL" id="MHIM01000028">
    <property type="protein sequence ID" value="OGY51925.1"/>
    <property type="molecule type" value="Genomic_DNA"/>
</dbReference>
<dbReference type="InterPro" id="IPR043502">
    <property type="entry name" value="DNA/RNA_pol_sf"/>
</dbReference>
<organism evidence="2 3">
    <name type="scientific">Candidatus Buchananbacteria bacterium RIFCSPLOWO2_01_FULL_39_33</name>
    <dbReference type="NCBI Taxonomy" id="1797543"/>
    <lineage>
        <taxon>Bacteria</taxon>
        <taxon>Candidatus Buchananiibacteriota</taxon>
    </lineage>
</organism>
<dbReference type="InterPro" id="IPR051083">
    <property type="entry name" value="GrpII_Intron_Splice-Mob/Def"/>
</dbReference>
<evidence type="ECO:0000313" key="2">
    <source>
        <dbReference type="EMBL" id="OGY51925.1"/>
    </source>
</evidence>
<dbReference type="InterPro" id="IPR000477">
    <property type="entry name" value="RT_dom"/>
</dbReference>
<evidence type="ECO:0000259" key="1">
    <source>
        <dbReference type="PROSITE" id="PS50878"/>
    </source>
</evidence>
<dbReference type="SUPFAM" id="SSF56672">
    <property type="entry name" value="DNA/RNA polymerases"/>
    <property type="match status" value="1"/>
</dbReference>
<name>A0A1G1YHU3_9BACT</name>
<proteinExistence type="predicted"/>
<dbReference type="CDD" id="cd01651">
    <property type="entry name" value="RT_G2_intron"/>
    <property type="match status" value="1"/>
</dbReference>
<evidence type="ECO:0000313" key="3">
    <source>
        <dbReference type="Proteomes" id="UP000177376"/>
    </source>
</evidence>
<dbReference type="PANTHER" id="PTHR34047">
    <property type="entry name" value="NUCLEAR INTRON MATURASE 1, MITOCHONDRIAL-RELATED"/>
    <property type="match status" value="1"/>
</dbReference>
<dbReference type="Pfam" id="PF00078">
    <property type="entry name" value="RVT_1"/>
    <property type="match status" value="1"/>
</dbReference>
<reference evidence="2 3" key="1">
    <citation type="journal article" date="2016" name="Nat. Commun.">
        <title>Thousands of microbial genomes shed light on interconnected biogeochemical processes in an aquifer system.</title>
        <authorList>
            <person name="Anantharaman K."/>
            <person name="Brown C.T."/>
            <person name="Hug L.A."/>
            <person name="Sharon I."/>
            <person name="Castelle C.J."/>
            <person name="Probst A.J."/>
            <person name="Thomas B.C."/>
            <person name="Singh A."/>
            <person name="Wilkins M.J."/>
            <person name="Karaoz U."/>
            <person name="Brodie E.L."/>
            <person name="Williams K.H."/>
            <person name="Hubbard S.S."/>
            <person name="Banfield J.F."/>
        </authorList>
    </citation>
    <scope>NUCLEOTIDE SEQUENCE [LARGE SCALE GENOMIC DNA]</scope>
</reference>